<gene>
    <name evidence="2" type="ORF">JYP50_11905</name>
</gene>
<evidence type="ECO:0000313" key="2">
    <source>
        <dbReference type="EMBL" id="MBN7797301.1"/>
    </source>
</evidence>
<dbReference type="Pfam" id="PF01551">
    <property type="entry name" value="Peptidase_M23"/>
    <property type="match status" value="1"/>
</dbReference>
<protein>
    <submittedName>
        <fullName evidence="2">Peptidoglycan DD-metalloendopeptidase family protein</fullName>
    </submittedName>
</protein>
<dbReference type="Gene3D" id="2.70.70.10">
    <property type="entry name" value="Glucose Permease (Domain IIA)"/>
    <property type="match status" value="1"/>
</dbReference>
<accession>A0A939DFM5</accession>
<proteinExistence type="predicted"/>
<sequence>MAARRGRRCWPWRALTPLSTVRTVRLVAATAVARCKSASICCAPAGRCWTLRPAPARNGAHINWRLAVPALPKFRPLLTAIALGGAVLVCAPVSAACLDWRGELRQGGLVSARVAPGTEVSLAGEPLDVLEDGTVFAGFGRDAPATAELVVGGASPCTQTLAVAQREYKIQRVEGVPQRTVTPSPEHQERIARERALVGAAKGRELRRPELLRGALAGFDWPVTGPISGVYGSQRFYNGVPRSPHYGVDVAVPTGTEVRAPASGVVTLAEPDLFYSGGTIILDHGYRLSSSFLHLSKVRVAVGDEVSAGDVIGEVGATGRATGPHLDWRMSWRGHRIDPQLLVPPMPQPGQATGGH</sequence>
<keyword evidence="3" id="KW-1185">Reference proteome</keyword>
<dbReference type="AlphaFoldDB" id="A0A939DFM5"/>
<dbReference type="Proteomes" id="UP000664303">
    <property type="component" value="Unassembled WGS sequence"/>
</dbReference>
<dbReference type="PANTHER" id="PTHR21666:SF285">
    <property type="entry name" value="M23 FAMILY METALLOPEPTIDASE"/>
    <property type="match status" value="1"/>
</dbReference>
<feature type="domain" description="M23ase beta-sheet core" evidence="1">
    <location>
        <begin position="244"/>
        <end position="339"/>
    </location>
</feature>
<dbReference type="InterPro" id="IPR011055">
    <property type="entry name" value="Dup_hybrid_motif"/>
</dbReference>
<dbReference type="CDD" id="cd12797">
    <property type="entry name" value="M23_peptidase"/>
    <property type="match status" value="1"/>
</dbReference>
<dbReference type="FunFam" id="2.70.70.10:FF:000019">
    <property type="entry name" value="M23 family peptidase"/>
    <property type="match status" value="1"/>
</dbReference>
<reference evidence="2" key="1">
    <citation type="submission" date="2021-02" db="EMBL/GenBank/DDBJ databases">
        <title>PHA producing bacteria isolated from coastal sediment in Guangdong, Shenzhen.</title>
        <authorList>
            <person name="Zheng W."/>
            <person name="Yu S."/>
            <person name="Huang Y."/>
        </authorList>
    </citation>
    <scope>NUCLEOTIDE SEQUENCE</scope>
    <source>
        <strain evidence="2">TN14-10</strain>
    </source>
</reference>
<dbReference type="InterPro" id="IPR016047">
    <property type="entry name" value="M23ase_b-sheet_dom"/>
</dbReference>
<evidence type="ECO:0000259" key="1">
    <source>
        <dbReference type="Pfam" id="PF01551"/>
    </source>
</evidence>
<dbReference type="EMBL" id="JAFKCZ010000008">
    <property type="protein sequence ID" value="MBN7797301.1"/>
    <property type="molecule type" value="Genomic_DNA"/>
</dbReference>
<dbReference type="InterPro" id="IPR050570">
    <property type="entry name" value="Cell_wall_metabolism_enzyme"/>
</dbReference>
<dbReference type="GO" id="GO:0004222">
    <property type="term" value="F:metalloendopeptidase activity"/>
    <property type="evidence" value="ECO:0007669"/>
    <property type="project" value="TreeGrafter"/>
</dbReference>
<comment type="caution">
    <text evidence="2">The sequence shown here is derived from an EMBL/GenBank/DDBJ whole genome shotgun (WGS) entry which is preliminary data.</text>
</comment>
<dbReference type="PANTHER" id="PTHR21666">
    <property type="entry name" value="PEPTIDASE-RELATED"/>
    <property type="match status" value="1"/>
</dbReference>
<evidence type="ECO:0000313" key="3">
    <source>
        <dbReference type="Proteomes" id="UP000664303"/>
    </source>
</evidence>
<dbReference type="SUPFAM" id="SSF51261">
    <property type="entry name" value="Duplicated hybrid motif"/>
    <property type="match status" value="1"/>
</dbReference>
<organism evidence="2 3">
    <name type="scientific">Parahaliea mediterranea</name>
    <dbReference type="NCBI Taxonomy" id="651086"/>
    <lineage>
        <taxon>Bacteria</taxon>
        <taxon>Pseudomonadati</taxon>
        <taxon>Pseudomonadota</taxon>
        <taxon>Gammaproteobacteria</taxon>
        <taxon>Cellvibrionales</taxon>
        <taxon>Halieaceae</taxon>
        <taxon>Parahaliea</taxon>
    </lineage>
</organism>
<name>A0A939DFM5_9GAMM</name>